<evidence type="ECO:0000256" key="3">
    <source>
        <dbReference type="ARBA" id="ARBA00022448"/>
    </source>
</evidence>
<evidence type="ECO:0000259" key="5">
    <source>
        <dbReference type="Pfam" id="PF00496"/>
    </source>
</evidence>
<dbReference type="GO" id="GO:0030288">
    <property type="term" value="C:outer membrane-bounded periplasmic space"/>
    <property type="evidence" value="ECO:0007669"/>
    <property type="project" value="UniProtKB-ARBA"/>
</dbReference>
<dbReference type="Gene3D" id="3.40.190.10">
    <property type="entry name" value="Periplasmic binding protein-like II"/>
    <property type="match status" value="1"/>
</dbReference>
<sequence>MTTSAWAVNNVNDKPVAGGILHVALGSDTPTIDPSTTAYSVAALVTRNVLDSLVGQAEDNHFTPWLAQRWEVSNDNKLYTFHLRKDVTFSDGTRLDAAAVKYNFDRILDPKTISPYSKSLLGPVDSIETPDDSTVVIRYKTAFAPLLQGLSLPYLGIQSPTYLKNTLNTSNTVVGSGPFILDSFVKGSGSRLSKRADYHWGPGYATHQGPAWLDGIEFKYLPETAVRLGALNSGQVQAIDAIPPVNYAQVTKNTRLQVITRENPGVNRVLYLNIAQGPFKDVKVRQAFQSSVNSEAAVQATFFGTVKPAHNVLGPTTVDYDPSVAASWGFDINKANRLLDEAGWKSKDSQGYRTRDGHRLTVRFIYVPGNVESADVALFQAVQYQVKQTGFDLQLDPVDAGIFASRTASNDYDIASNFFVRPEPDILRTVFHSSFIPPQGNNHARVNTIDDKLERAVGAGEEERKRLYHEIQHQVIDQAYVVPLYIPAFQLGLSRTVHGVNWATNAKPNFYDAWISR</sequence>
<dbReference type="PIRSF" id="PIRSF002741">
    <property type="entry name" value="MppA"/>
    <property type="match status" value="1"/>
</dbReference>
<dbReference type="InterPro" id="IPR039424">
    <property type="entry name" value="SBP_5"/>
</dbReference>
<evidence type="ECO:0000313" key="7">
    <source>
        <dbReference type="Proteomes" id="UP001210130"/>
    </source>
</evidence>
<evidence type="ECO:0000256" key="1">
    <source>
        <dbReference type="ARBA" id="ARBA00004196"/>
    </source>
</evidence>
<dbReference type="AlphaFoldDB" id="A0AAJ5R0H6"/>
<dbReference type="Proteomes" id="UP001210130">
    <property type="component" value="Chromosome"/>
</dbReference>
<dbReference type="Pfam" id="PF00496">
    <property type="entry name" value="SBP_bac_5"/>
    <property type="match status" value="1"/>
</dbReference>
<feature type="domain" description="Solute-binding protein family 5" evidence="5">
    <location>
        <begin position="62"/>
        <end position="416"/>
    </location>
</feature>
<dbReference type="SUPFAM" id="SSF53850">
    <property type="entry name" value="Periplasmic binding protein-like II"/>
    <property type="match status" value="1"/>
</dbReference>
<dbReference type="EMBL" id="CP112887">
    <property type="protein sequence ID" value="WBW63839.1"/>
    <property type="molecule type" value="Genomic_DNA"/>
</dbReference>
<accession>A0AAJ5R0H6</accession>
<dbReference type="InterPro" id="IPR030678">
    <property type="entry name" value="Peptide/Ni-bd"/>
</dbReference>
<dbReference type="Gene3D" id="3.10.105.10">
    <property type="entry name" value="Dipeptide-binding Protein, Domain 3"/>
    <property type="match status" value="1"/>
</dbReference>
<comment type="similarity">
    <text evidence="2">Belongs to the bacterial solute-binding protein 5 family.</text>
</comment>
<evidence type="ECO:0000256" key="4">
    <source>
        <dbReference type="ARBA" id="ARBA00022729"/>
    </source>
</evidence>
<reference evidence="6 7" key="1">
    <citation type="journal article" date="2023" name="Microbiol. Resour. Announc.">
        <title>Complete Genome Sequence of the First Colistin-Resistant Raoultella electrica Strain.</title>
        <authorList>
            <person name="Aldeia C."/>
            <person name="Campos-Madueno E.I."/>
            <person name="Sendi P."/>
            <person name="Endimiani A."/>
        </authorList>
    </citation>
    <scope>NUCLEOTIDE SEQUENCE [LARGE SCALE GENOMIC DNA]</scope>
    <source>
        <strain evidence="6 7">S2-IND-01-C</strain>
    </source>
</reference>
<organism evidence="6 7">
    <name type="scientific">Klebsiella electrica</name>
    <dbReference type="NCBI Taxonomy" id="1259973"/>
    <lineage>
        <taxon>Bacteria</taxon>
        <taxon>Pseudomonadati</taxon>
        <taxon>Pseudomonadota</taxon>
        <taxon>Gammaproteobacteria</taxon>
        <taxon>Enterobacterales</taxon>
        <taxon>Enterobacteriaceae</taxon>
        <taxon>Klebsiella/Raoultella group</taxon>
        <taxon>Klebsiella</taxon>
    </lineage>
</organism>
<proteinExistence type="inferred from homology"/>
<keyword evidence="7" id="KW-1185">Reference proteome</keyword>
<keyword evidence="3" id="KW-0813">Transport</keyword>
<dbReference type="GO" id="GO:0043190">
    <property type="term" value="C:ATP-binding cassette (ABC) transporter complex"/>
    <property type="evidence" value="ECO:0007669"/>
    <property type="project" value="InterPro"/>
</dbReference>
<name>A0AAJ5R0H6_9ENTR</name>
<gene>
    <name evidence="6" type="ORF">OR613_06510</name>
</gene>
<dbReference type="GO" id="GO:1904680">
    <property type="term" value="F:peptide transmembrane transporter activity"/>
    <property type="evidence" value="ECO:0007669"/>
    <property type="project" value="TreeGrafter"/>
</dbReference>
<dbReference type="GO" id="GO:0015833">
    <property type="term" value="P:peptide transport"/>
    <property type="evidence" value="ECO:0007669"/>
    <property type="project" value="TreeGrafter"/>
</dbReference>
<keyword evidence="4" id="KW-0732">Signal</keyword>
<dbReference type="PANTHER" id="PTHR30290">
    <property type="entry name" value="PERIPLASMIC BINDING COMPONENT OF ABC TRANSPORTER"/>
    <property type="match status" value="1"/>
</dbReference>
<comment type="subcellular location">
    <subcellularLocation>
        <location evidence="1">Cell envelope</location>
    </subcellularLocation>
</comment>
<evidence type="ECO:0000313" key="6">
    <source>
        <dbReference type="EMBL" id="WBW63839.1"/>
    </source>
</evidence>
<dbReference type="InterPro" id="IPR000914">
    <property type="entry name" value="SBP_5_dom"/>
</dbReference>
<dbReference type="CDD" id="cd08492">
    <property type="entry name" value="PBP2_NikA_DppA_OppA_like_15"/>
    <property type="match status" value="1"/>
</dbReference>
<protein>
    <submittedName>
        <fullName evidence="6">ABC transporter substrate-binding protein</fullName>
    </submittedName>
</protein>
<dbReference type="RefSeq" id="WP_227699438.1">
    <property type="nucleotide sequence ID" value="NZ_CP112887.1"/>
</dbReference>
<dbReference type="PANTHER" id="PTHR30290:SF10">
    <property type="entry name" value="PERIPLASMIC OLIGOPEPTIDE-BINDING PROTEIN-RELATED"/>
    <property type="match status" value="1"/>
</dbReference>
<evidence type="ECO:0000256" key="2">
    <source>
        <dbReference type="ARBA" id="ARBA00005695"/>
    </source>
</evidence>